<evidence type="ECO:0000313" key="3">
    <source>
        <dbReference type="Proteomes" id="UP000821837"/>
    </source>
</evidence>
<evidence type="ECO:0000313" key="2">
    <source>
        <dbReference type="EMBL" id="KAH7961254.1"/>
    </source>
</evidence>
<protein>
    <submittedName>
        <fullName evidence="2">Uncharacterized protein</fullName>
    </submittedName>
</protein>
<accession>A0A9D4PYS3</accession>
<gene>
    <name evidence="2" type="ORF">HPB52_006098</name>
</gene>
<feature type="compositionally biased region" description="Polar residues" evidence="1">
    <location>
        <begin position="70"/>
        <end position="92"/>
    </location>
</feature>
<comment type="caution">
    <text evidence="2">The sequence shown here is derived from an EMBL/GenBank/DDBJ whole genome shotgun (WGS) entry which is preliminary data.</text>
</comment>
<feature type="compositionally biased region" description="Polar residues" evidence="1">
    <location>
        <begin position="13"/>
        <end position="49"/>
    </location>
</feature>
<keyword evidence="3" id="KW-1185">Reference proteome</keyword>
<evidence type="ECO:0000256" key="1">
    <source>
        <dbReference type="SAM" id="MobiDB-lite"/>
    </source>
</evidence>
<dbReference type="Proteomes" id="UP000821837">
    <property type="component" value="Chromosome 3"/>
</dbReference>
<name>A0A9D4PYS3_RHISA</name>
<reference evidence="2" key="2">
    <citation type="submission" date="2021-09" db="EMBL/GenBank/DDBJ databases">
        <authorList>
            <person name="Jia N."/>
            <person name="Wang J."/>
            <person name="Shi W."/>
            <person name="Du L."/>
            <person name="Sun Y."/>
            <person name="Zhan W."/>
            <person name="Jiang J."/>
            <person name="Wang Q."/>
            <person name="Zhang B."/>
            <person name="Ji P."/>
            <person name="Sakyi L.B."/>
            <person name="Cui X."/>
            <person name="Yuan T."/>
            <person name="Jiang B."/>
            <person name="Yang W."/>
            <person name="Lam T.T.-Y."/>
            <person name="Chang Q."/>
            <person name="Ding S."/>
            <person name="Wang X."/>
            <person name="Zhu J."/>
            <person name="Ruan X."/>
            <person name="Zhao L."/>
            <person name="Wei J."/>
            <person name="Que T."/>
            <person name="Du C."/>
            <person name="Cheng J."/>
            <person name="Dai P."/>
            <person name="Han X."/>
            <person name="Huang E."/>
            <person name="Gao Y."/>
            <person name="Liu J."/>
            <person name="Shao H."/>
            <person name="Ye R."/>
            <person name="Li L."/>
            <person name="Wei W."/>
            <person name="Wang X."/>
            <person name="Wang C."/>
            <person name="Huo Q."/>
            <person name="Li W."/>
            <person name="Guo W."/>
            <person name="Chen H."/>
            <person name="Chen S."/>
            <person name="Zhou L."/>
            <person name="Zhou L."/>
            <person name="Ni X."/>
            <person name="Tian J."/>
            <person name="Zhou Y."/>
            <person name="Sheng Y."/>
            <person name="Liu T."/>
            <person name="Pan Y."/>
            <person name="Xia L."/>
            <person name="Li J."/>
            <person name="Zhao F."/>
            <person name="Cao W."/>
        </authorList>
    </citation>
    <scope>NUCLEOTIDE SEQUENCE</scope>
    <source>
        <strain evidence="2">Rsan-2018</strain>
        <tissue evidence="2">Larvae</tissue>
    </source>
</reference>
<organism evidence="2 3">
    <name type="scientific">Rhipicephalus sanguineus</name>
    <name type="common">Brown dog tick</name>
    <name type="synonym">Ixodes sanguineus</name>
    <dbReference type="NCBI Taxonomy" id="34632"/>
    <lineage>
        <taxon>Eukaryota</taxon>
        <taxon>Metazoa</taxon>
        <taxon>Ecdysozoa</taxon>
        <taxon>Arthropoda</taxon>
        <taxon>Chelicerata</taxon>
        <taxon>Arachnida</taxon>
        <taxon>Acari</taxon>
        <taxon>Parasitiformes</taxon>
        <taxon>Ixodida</taxon>
        <taxon>Ixodoidea</taxon>
        <taxon>Ixodidae</taxon>
        <taxon>Rhipicephalinae</taxon>
        <taxon>Rhipicephalus</taxon>
        <taxon>Rhipicephalus</taxon>
    </lineage>
</organism>
<reference evidence="2" key="1">
    <citation type="journal article" date="2020" name="Cell">
        <title>Large-Scale Comparative Analyses of Tick Genomes Elucidate Their Genetic Diversity and Vector Capacities.</title>
        <authorList>
            <consortium name="Tick Genome and Microbiome Consortium (TIGMIC)"/>
            <person name="Jia N."/>
            <person name="Wang J."/>
            <person name="Shi W."/>
            <person name="Du L."/>
            <person name="Sun Y."/>
            <person name="Zhan W."/>
            <person name="Jiang J.F."/>
            <person name="Wang Q."/>
            <person name="Zhang B."/>
            <person name="Ji P."/>
            <person name="Bell-Sakyi L."/>
            <person name="Cui X.M."/>
            <person name="Yuan T.T."/>
            <person name="Jiang B.G."/>
            <person name="Yang W.F."/>
            <person name="Lam T.T."/>
            <person name="Chang Q.C."/>
            <person name="Ding S.J."/>
            <person name="Wang X.J."/>
            <person name="Zhu J.G."/>
            <person name="Ruan X.D."/>
            <person name="Zhao L."/>
            <person name="Wei J.T."/>
            <person name="Ye R.Z."/>
            <person name="Que T.C."/>
            <person name="Du C.H."/>
            <person name="Zhou Y.H."/>
            <person name="Cheng J.X."/>
            <person name="Dai P.F."/>
            <person name="Guo W.B."/>
            <person name="Han X.H."/>
            <person name="Huang E.J."/>
            <person name="Li L.F."/>
            <person name="Wei W."/>
            <person name="Gao Y.C."/>
            <person name="Liu J.Z."/>
            <person name="Shao H.Z."/>
            <person name="Wang X."/>
            <person name="Wang C.C."/>
            <person name="Yang T.C."/>
            <person name="Huo Q.B."/>
            <person name="Li W."/>
            <person name="Chen H.Y."/>
            <person name="Chen S.E."/>
            <person name="Zhou L.G."/>
            <person name="Ni X.B."/>
            <person name="Tian J.H."/>
            <person name="Sheng Y."/>
            <person name="Liu T."/>
            <person name="Pan Y.S."/>
            <person name="Xia L.Y."/>
            <person name="Li J."/>
            <person name="Zhao F."/>
            <person name="Cao W.C."/>
        </authorList>
    </citation>
    <scope>NUCLEOTIDE SEQUENCE</scope>
    <source>
        <strain evidence="2">Rsan-2018</strain>
    </source>
</reference>
<feature type="region of interest" description="Disordered" evidence="1">
    <location>
        <begin position="145"/>
        <end position="171"/>
    </location>
</feature>
<sequence length="469" mass="52404">MAEEDDVVGGPEINQSQVNQPQVPADTQVTQDESNPPGSEDTGAQATTQDDQRQGWQEDIPPTGLEGGTANANTQSPRTDLDNDQTTATSDTPAPGPSVVHGSVWGATGAVPGGRRRARLPPSLLVELLSDSDSDEEVDSSVFYRGSLNASEGPREERGAEAAQSSLENAAQADGISAYGLGSRDERQSPTEALRATERHEICPECGRAFTTKGGLGHQRKRAHLEAYNADINIERSKARWTRENYIMAKYEAELQRQSIYNINERLAQRFPSRSFDAIKSHRRGQRYRDLVKELLEAAIAAARREALYGPEYIEAEQVQTGETEQDTMTEVEQELFNLTQHPPRRSCQAARLWEITKRYLEGQVVTQQLNDYLRDVFSEDLRGVCRAPQRPQAESRRQRKKREYAETQRLFKKAQTHCARKVLDGAVESGATDPTDFLIGWRQILETHQNATVSPRVDGPQPRLTRRR</sequence>
<dbReference type="AlphaFoldDB" id="A0A9D4PYS3"/>
<dbReference type="EMBL" id="JABSTV010001249">
    <property type="protein sequence ID" value="KAH7961254.1"/>
    <property type="molecule type" value="Genomic_DNA"/>
</dbReference>
<feature type="region of interest" description="Disordered" evidence="1">
    <location>
        <begin position="1"/>
        <end position="117"/>
    </location>
</feature>
<proteinExistence type="predicted"/>